<dbReference type="PANTHER" id="PTHR11432:SF3">
    <property type="entry name" value="NADH-UBIQUINONE OXIDOREDUCTASE CHAIN 1"/>
    <property type="match status" value="1"/>
</dbReference>
<keyword evidence="5" id="KW-1003">Cell membrane</keyword>
<protein>
    <recommendedName>
        <fullName evidence="5">NADH-quinone oxidoreductase subunit H</fullName>
        <ecNumber evidence="5">7.1.1.-</ecNumber>
    </recommendedName>
    <alternativeName>
        <fullName evidence="5">NADH dehydrogenase I subunit H</fullName>
    </alternativeName>
    <alternativeName>
        <fullName evidence="5">NDH-1 subunit H</fullName>
    </alternativeName>
</protein>
<comment type="catalytic activity">
    <reaction evidence="5">
        <text>a quinone + NADH + 5 H(+)(in) = a quinol + NAD(+) + 4 H(+)(out)</text>
        <dbReference type="Rhea" id="RHEA:57888"/>
        <dbReference type="ChEBI" id="CHEBI:15378"/>
        <dbReference type="ChEBI" id="CHEBI:24646"/>
        <dbReference type="ChEBI" id="CHEBI:57540"/>
        <dbReference type="ChEBI" id="CHEBI:57945"/>
        <dbReference type="ChEBI" id="CHEBI:132124"/>
    </reaction>
</comment>
<gene>
    <name evidence="5 8" type="primary">nuoH</name>
    <name evidence="8" type="ORF">GCM10011354_15540</name>
</gene>
<feature type="compositionally biased region" description="Basic and acidic residues" evidence="7">
    <location>
        <begin position="389"/>
        <end position="398"/>
    </location>
</feature>
<keyword evidence="5" id="KW-1278">Translocase</keyword>
<comment type="subunit">
    <text evidence="5">NDH-1 is composed of 14 different subunits. Subunits NuoA, H, J, K, L, M, N constitute the membrane sector of the complex.</text>
</comment>
<dbReference type="Pfam" id="PF00146">
    <property type="entry name" value="NADHdh"/>
    <property type="match status" value="1"/>
</dbReference>
<name>A0A8J3A7I7_9ACTN</name>
<keyword evidence="4 5" id="KW-0472">Membrane</keyword>
<feature type="transmembrane region" description="Helical" evidence="5">
    <location>
        <begin position="162"/>
        <end position="180"/>
    </location>
</feature>
<feature type="transmembrane region" description="Helical" evidence="5">
    <location>
        <begin position="293"/>
        <end position="313"/>
    </location>
</feature>
<dbReference type="OrthoDB" id="9803734at2"/>
<evidence type="ECO:0000256" key="1">
    <source>
        <dbReference type="ARBA" id="ARBA00004141"/>
    </source>
</evidence>
<evidence type="ECO:0000256" key="4">
    <source>
        <dbReference type="ARBA" id="ARBA00023136"/>
    </source>
</evidence>
<dbReference type="RefSeq" id="WP_130648514.1">
    <property type="nucleotide sequence ID" value="NZ_BMHA01000005.1"/>
</dbReference>
<reference evidence="8" key="1">
    <citation type="journal article" date="2014" name="Int. J. Syst. Evol. Microbiol.">
        <title>Complete genome sequence of Corynebacterium casei LMG S-19264T (=DSM 44701T), isolated from a smear-ripened cheese.</title>
        <authorList>
            <consortium name="US DOE Joint Genome Institute (JGI-PGF)"/>
            <person name="Walter F."/>
            <person name="Albersmeier A."/>
            <person name="Kalinowski J."/>
            <person name="Ruckert C."/>
        </authorList>
    </citation>
    <scope>NUCLEOTIDE SEQUENCE</scope>
    <source>
        <strain evidence="8">CGMCC 1.14988</strain>
    </source>
</reference>
<dbReference type="PROSITE" id="PS00667">
    <property type="entry name" value="COMPLEX1_ND1_1"/>
    <property type="match status" value="1"/>
</dbReference>
<evidence type="ECO:0000256" key="7">
    <source>
        <dbReference type="SAM" id="MobiDB-lite"/>
    </source>
</evidence>
<keyword evidence="2 5" id="KW-0812">Transmembrane</keyword>
<feature type="transmembrane region" description="Helical" evidence="5">
    <location>
        <begin position="325"/>
        <end position="347"/>
    </location>
</feature>
<proteinExistence type="inferred from homology"/>
<comment type="similarity">
    <text evidence="5 6">Belongs to the complex I subunit 1 family.</text>
</comment>
<reference evidence="8" key="2">
    <citation type="submission" date="2020-09" db="EMBL/GenBank/DDBJ databases">
        <authorList>
            <person name="Sun Q."/>
            <person name="Zhou Y."/>
        </authorList>
    </citation>
    <scope>NUCLEOTIDE SEQUENCE</scope>
    <source>
        <strain evidence="8">CGMCC 1.14988</strain>
    </source>
</reference>
<feature type="transmembrane region" description="Helical" evidence="5">
    <location>
        <begin position="359"/>
        <end position="375"/>
    </location>
</feature>
<dbReference type="GO" id="GO:0003954">
    <property type="term" value="F:NADH dehydrogenase activity"/>
    <property type="evidence" value="ECO:0007669"/>
    <property type="project" value="TreeGrafter"/>
</dbReference>
<dbReference type="GO" id="GO:0005886">
    <property type="term" value="C:plasma membrane"/>
    <property type="evidence" value="ECO:0007669"/>
    <property type="project" value="UniProtKB-SubCell"/>
</dbReference>
<feature type="transmembrane region" description="Helical" evidence="5">
    <location>
        <begin position="250"/>
        <end position="273"/>
    </location>
</feature>
<keyword evidence="3 5" id="KW-1133">Transmembrane helix</keyword>
<evidence type="ECO:0000256" key="2">
    <source>
        <dbReference type="ARBA" id="ARBA00022692"/>
    </source>
</evidence>
<feature type="transmembrane region" description="Helical" evidence="5">
    <location>
        <begin position="84"/>
        <end position="103"/>
    </location>
</feature>
<feature type="transmembrane region" description="Helical" evidence="5">
    <location>
        <begin position="12"/>
        <end position="33"/>
    </location>
</feature>
<evidence type="ECO:0000313" key="9">
    <source>
        <dbReference type="Proteomes" id="UP000650511"/>
    </source>
</evidence>
<evidence type="ECO:0000313" key="8">
    <source>
        <dbReference type="EMBL" id="GGI05729.1"/>
    </source>
</evidence>
<dbReference type="PANTHER" id="PTHR11432">
    <property type="entry name" value="NADH DEHYDROGENASE SUBUNIT 1"/>
    <property type="match status" value="1"/>
</dbReference>
<evidence type="ECO:0000256" key="6">
    <source>
        <dbReference type="RuleBase" id="RU000471"/>
    </source>
</evidence>
<feature type="region of interest" description="Disordered" evidence="7">
    <location>
        <begin position="378"/>
        <end position="416"/>
    </location>
</feature>
<keyword evidence="5" id="KW-0830">Ubiquinone</keyword>
<dbReference type="InterPro" id="IPR018086">
    <property type="entry name" value="NADH_UbQ_OxRdtase_su1_CS"/>
</dbReference>
<dbReference type="HAMAP" id="MF_01350">
    <property type="entry name" value="NDH1_NuoH"/>
    <property type="match status" value="1"/>
</dbReference>
<keyword evidence="9" id="KW-1185">Reference proteome</keyword>
<dbReference type="GO" id="GO:0048038">
    <property type="term" value="F:quinone binding"/>
    <property type="evidence" value="ECO:0007669"/>
    <property type="project" value="UniProtKB-KW"/>
</dbReference>
<dbReference type="AlphaFoldDB" id="A0A8J3A7I7"/>
<dbReference type="GO" id="GO:0009060">
    <property type="term" value="P:aerobic respiration"/>
    <property type="evidence" value="ECO:0007669"/>
    <property type="project" value="TreeGrafter"/>
</dbReference>
<dbReference type="EC" id="7.1.1.-" evidence="5"/>
<feature type="transmembrane region" description="Helical" evidence="5">
    <location>
        <begin position="200"/>
        <end position="221"/>
    </location>
</feature>
<feature type="transmembrane region" description="Helical" evidence="5">
    <location>
        <begin position="123"/>
        <end position="141"/>
    </location>
</feature>
<evidence type="ECO:0000256" key="3">
    <source>
        <dbReference type="ARBA" id="ARBA00022989"/>
    </source>
</evidence>
<dbReference type="PROSITE" id="PS00668">
    <property type="entry name" value="COMPLEX1_ND1_2"/>
    <property type="match status" value="1"/>
</dbReference>
<dbReference type="GO" id="GO:0016655">
    <property type="term" value="F:oxidoreductase activity, acting on NAD(P)H, quinone or similar compound as acceptor"/>
    <property type="evidence" value="ECO:0007669"/>
    <property type="project" value="UniProtKB-UniRule"/>
</dbReference>
<keyword evidence="5 6" id="KW-0520">NAD</keyword>
<organism evidence="8 9">
    <name type="scientific">Egicoccus halophilus</name>
    <dbReference type="NCBI Taxonomy" id="1670830"/>
    <lineage>
        <taxon>Bacteria</taxon>
        <taxon>Bacillati</taxon>
        <taxon>Actinomycetota</taxon>
        <taxon>Nitriliruptoria</taxon>
        <taxon>Egicoccales</taxon>
        <taxon>Egicoccaceae</taxon>
        <taxon>Egicoccus</taxon>
    </lineage>
</organism>
<dbReference type="InterPro" id="IPR001694">
    <property type="entry name" value="NADH_UbQ_OxRdtase_su1/FPO"/>
</dbReference>
<comment type="function">
    <text evidence="5">NDH-1 shuttles electrons from NADH, via FMN and iron-sulfur (Fe-S) centers, to quinones in the respiratory chain. The immediate electron acceptor for the enzyme in this species is believed to be ubiquinone. Couples the redox reaction to proton translocation (for every two electrons transferred, four hydrogen ions are translocated across the cytoplasmic membrane), and thus conserves the redox energy in a proton gradient. This subunit may bind ubiquinone.</text>
</comment>
<sequence length="416" mass="44475">MIETSQDLPLWAHLIRVLAVFLFFLAGTGLLTWGERRLLGRMQARLGPNRIGPLGVGQFLMDAVKMLFKEDVTPGMVNRPLFRLAPLIGVVAAITSMAVIPISGPLEIGGYIFPLQVADLGVGVLWVLAIGSIHVYGLFLAGWSSNSPYPLIGGVRSSAQMISYEIAQGLAVASVFIYVGSLRVSDIVNAQAGDGLWAGMPGWFVVPLFPAFVVFLVGMVAEAGRTPFDLAEAEGELVGGFVTEYSALRFGLFMIAEFMGAITQSAIMVTLFFGGPSGPTFGLEGTAAGLLGFVWFALKTLFFVFFFILLRGALPRYRYDKLMELGWKILIPIALVWTMVTAVFVLLAEQGGLATEARVGLAVGAVLILALLLFVRPKGDDDAPSDPASTDRSRDIDTPAHTVAPPADSTTTGRNG</sequence>
<accession>A0A8J3A7I7</accession>
<dbReference type="Proteomes" id="UP000650511">
    <property type="component" value="Unassembled WGS sequence"/>
</dbReference>
<keyword evidence="5" id="KW-0874">Quinone</keyword>
<dbReference type="EMBL" id="BMHA01000005">
    <property type="protein sequence ID" value="GGI05729.1"/>
    <property type="molecule type" value="Genomic_DNA"/>
</dbReference>
<comment type="caution">
    <text evidence="8">The sequence shown here is derived from an EMBL/GenBank/DDBJ whole genome shotgun (WGS) entry which is preliminary data.</text>
</comment>
<evidence type="ECO:0000256" key="5">
    <source>
        <dbReference type="HAMAP-Rule" id="MF_01350"/>
    </source>
</evidence>
<comment type="subcellular location">
    <subcellularLocation>
        <location evidence="5 6">Cell membrane</location>
        <topology evidence="5 6">Multi-pass membrane protein</topology>
    </subcellularLocation>
    <subcellularLocation>
        <location evidence="1">Membrane</location>
        <topology evidence="1">Multi-pass membrane protein</topology>
    </subcellularLocation>
</comment>